<accession>Q0YRA0</accession>
<protein>
    <submittedName>
        <fullName evidence="1">Uncharacterized protein</fullName>
    </submittedName>
</protein>
<evidence type="ECO:0000313" key="1">
    <source>
        <dbReference type="EMBL" id="EAT58812.1"/>
    </source>
</evidence>
<evidence type="ECO:0000313" key="2">
    <source>
        <dbReference type="Proteomes" id="UP000004162"/>
    </source>
</evidence>
<sequence>MNIIKKRSLDMSRLTQESIFSNPMEESARFDNILKLGKRLVEELGLDQSVDTLGRWMAHYVVELIHGAETAKEEDKDEKRAQCASAILELWDHHSTMPRDRRPFQNFEAILRALESLDPKNAESRYYWPVRNEAAKEQKNTESAAWLEIADGVDHTARLLIRFCLAGAARDAADKSMEWVTLAEAAGKIDVDYLPIIRVISNEVALTDEEVENNEDRKEIENRLKRLEEFANLAKILSDRLRAKLDFTDNDALSSE</sequence>
<dbReference type="NCBIfam" id="NF041817">
    <property type="entry name" value="Avs3b"/>
    <property type="match status" value="1"/>
</dbReference>
<reference evidence="1 2" key="1">
    <citation type="submission" date="2006-07" db="EMBL/GenBank/DDBJ databases">
        <title>Annotation of the draft genome assembly of Chlorobium ferroxidans DSM 13031.</title>
        <authorList>
            <consortium name="US DOE Joint Genome Institute (JGI-ORNL)"/>
            <person name="Larimer F."/>
            <person name="Land M."/>
            <person name="Hauser L."/>
        </authorList>
    </citation>
    <scope>NUCLEOTIDE SEQUENCE [LARGE SCALE GENOMIC DNA]</scope>
    <source>
        <strain evidence="1 2">DSM 13031</strain>
    </source>
</reference>
<proteinExistence type="predicted"/>
<dbReference type="Proteomes" id="UP000004162">
    <property type="component" value="Unassembled WGS sequence"/>
</dbReference>
<keyword evidence="2" id="KW-1185">Reference proteome</keyword>
<dbReference type="AlphaFoldDB" id="Q0YRA0"/>
<name>Q0YRA0_9CHLB</name>
<organism evidence="1 2">
    <name type="scientific">Chlorobium ferrooxidans DSM 13031</name>
    <dbReference type="NCBI Taxonomy" id="377431"/>
    <lineage>
        <taxon>Bacteria</taxon>
        <taxon>Pseudomonadati</taxon>
        <taxon>Chlorobiota</taxon>
        <taxon>Chlorobiia</taxon>
        <taxon>Chlorobiales</taxon>
        <taxon>Chlorobiaceae</taxon>
        <taxon>Chlorobium/Pelodictyon group</taxon>
        <taxon>Chlorobium</taxon>
    </lineage>
</organism>
<dbReference type="EMBL" id="AASE01000012">
    <property type="protein sequence ID" value="EAT58812.1"/>
    <property type="molecule type" value="Genomic_DNA"/>
</dbReference>
<comment type="caution">
    <text evidence="1">The sequence shown here is derived from an EMBL/GenBank/DDBJ whole genome shotgun (WGS) entry which is preliminary data.</text>
</comment>
<reference evidence="1 2" key="2">
    <citation type="submission" date="2006-07" db="EMBL/GenBank/DDBJ databases">
        <title>Sequencing of the draft genome and assembly of Chlorobium ferroxidans DSM 13031.</title>
        <authorList>
            <consortium name="US DOE Joint Genome Institute (JGI-PGF)"/>
            <person name="Copeland A."/>
            <person name="Lucas S."/>
            <person name="Lapidus A."/>
            <person name="Barry K."/>
            <person name="Glavina del Rio T."/>
            <person name="Dalin E."/>
            <person name="Tice H."/>
            <person name="Bruce D."/>
            <person name="Pitluck S."/>
            <person name="Richardson P."/>
        </authorList>
    </citation>
    <scope>NUCLEOTIDE SEQUENCE [LARGE SCALE GENOMIC DNA]</scope>
    <source>
        <strain evidence="1 2">DSM 13031</strain>
    </source>
</reference>
<gene>
    <name evidence="1" type="ORF">CferDRAFT_0786</name>
</gene>